<dbReference type="Proteomes" id="UP000015241">
    <property type="component" value="Unassembled WGS sequence"/>
</dbReference>
<dbReference type="InParanoid" id="S8E0H9"/>
<sequence length="190" mass="21737">MHETSRLLDAASALSRLLRAAEVPHAFYGNVYTAVLANAPQANDIFCVVEGGASHPFRRVRHACAGSDDFTTVISPWSSRLHATYQRYIPSIDIEILPAGEQGPRRLDPSTVQIIRHIPFLTISEFIRAKLKAWALRGSESDARDIIFIISRYWNRVDINRIPEHEMNDFVRQYREAATGWMELKRKYRA</sequence>
<protein>
    <submittedName>
        <fullName evidence="1">Uncharacterized protein</fullName>
    </submittedName>
</protein>
<name>S8E0H9_FOMSC</name>
<dbReference type="HOGENOM" id="CLU_1428745_0_0_1"/>
<keyword evidence="2" id="KW-1185">Reference proteome</keyword>
<dbReference type="EMBL" id="KE504182">
    <property type="protein sequence ID" value="EPS96888.1"/>
    <property type="molecule type" value="Genomic_DNA"/>
</dbReference>
<proteinExistence type="predicted"/>
<organism evidence="1 2">
    <name type="scientific">Fomitopsis schrenkii</name>
    <name type="common">Brown rot fungus</name>
    <dbReference type="NCBI Taxonomy" id="2126942"/>
    <lineage>
        <taxon>Eukaryota</taxon>
        <taxon>Fungi</taxon>
        <taxon>Dikarya</taxon>
        <taxon>Basidiomycota</taxon>
        <taxon>Agaricomycotina</taxon>
        <taxon>Agaricomycetes</taxon>
        <taxon>Polyporales</taxon>
        <taxon>Fomitopsis</taxon>
    </lineage>
</organism>
<reference evidence="1 2" key="1">
    <citation type="journal article" date="2012" name="Science">
        <title>The Paleozoic origin of enzymatic lignin decomposition reconstructed from 31 fungal genomes.</title>
        <authorList>
            <person name="Floudas D."/>
            <person name="Binder M."/>
            <person name="Riley R."/>
            <person name="Barry K."/>
            <person name="Blanchette R.A."/>
            <person name="Henrissat B."/>
            <person name="Martinez A.T."/>
            <person name="Otillar R."/>
            <person name="Spatafora J.W."/>
            <person name="Yadav J.S."/>
            <person name="Aerts A."/>
            <person name="Benoit I."/>
            <person name="Boyd A."/>
            <person name="Carlson A."/>
            <person name="Copeland A."/>
            <person name="Coutinho P.M."/>
            <person name="de Vries R.P."/>
            <person name="Ferreira P."/>
            <person name="Findley K."/>
            <person name="Foster B."/>
            <person name="Gaskell J."/>
            <person name="Glotzer D."/>
            <person name="Gorecki P."/>
            <person name="Heitman J."/>
            <person name="Hesse C."/>
            <person name="Hori C."/>
            <person name="Igarashi K."/>
            <person name="Jurgens J.A."/>
            <person name="Kallen N."/>
            <person name="Kersten P."/>
            <person name="Kohler A."/>
            <person name="Kuees U."/>
            <person name="Kumar T.K.A."/>
            <person name="Kuo A."/>
            <person name="LaButti K."/>
            <person name="Larrondo L.F."/>
            <person name="Lindquist E."/>
            <person name="Ling A."/>
            <person name="Lombard V."/>
            <person name="Lucas S."/>
            <person name="Lundell T."/>
            <person name="Martin R."/>
            <person name="McLaughlin D.J."/>
            <person name="Morgenstern I."/>
            <person name="Morin E."/>
            <person name="Murat C."/>
            <person name="Nagy L.G."/>
            <person name="Nolan M."/>
            <person name="Ohm R.A."/>
            <person name="Patyshakuliyeva A."/>
            <person name="Rokas A."/>
            <person name="Ruiz-Duenas F.J."/>
            <person name="Sabat G."/>
            <person name="Salamov A."/>
            <person name="Samejima M."/>
            <person name="Schmutz J."/>
            <person name="Slot J.C."/>
            <person name="St John F."/>
            <person name="Stenlid J."/>
            <person name="Sun H."/>
            <person name="Sun S."/>
            <person name="Syed K."/>
            <person name="Tsang A."/>
            <person name="Wiebenga A."/>
            <person name="Young D."/>
            <person name="Pisabarro A."/>
            <person name="Eastwood D.C."/>
            <person name="Martin F."/>
            <person name="Cullen D."/>
            <person name="Grigoriev I.V."/>
            <person name="Hibbett D.S."/>
        </authorList>
    </citation>
    <scope>NUCLEOTIDE SEQUENCE</scope>
    <source>
        <strain evidence="2">FP-58527</strain>
    </source>
</reference>
<accession>S8E0H9</accession>
<gene>
    <name evidence="1" type="ORF">FOMPIDRAFT_1052881</name>
</gene>
<dbReference type="AlphaFoldDB" id="S8E0H9"/>
<dbReference type="STRING" id="743788.S8E0H9"/>
<dbReference type="eggNOG" id="ENOG502SN5E">
    <property type="taxonomic scope" value="Eukaryota"/>
</dbReference>
<evidence type="ECO:0000313" key="2">
    <source>
        <dbReference type="Proteomes" id="UP000015241"/>
    </source>
</evidence>
<dbReference type="OrthoDB" id="3168582at2759"/>
<evidence type="ECO:0000313" key="1">
    <source>
        <dbReference type="EMBL" id="EPS96888.1"/>
    </source>
</evidence>